<dbReference type="EMBL" id="VZSY01006393">
    <property type="protein sequence ID" value="NXA16714.1"/>
    <property type="molecule type" value="Genomic_DNA"/>
</dbReference>
<evidence type="ECO:0000313" key="2">
    <source>
        <dbReference type="EMBL" id="NXA16714.1"/>
    </source>
</evidence>
<dbReference type="Pfam" id="PF23227">
    <property type="entry name" value="HEAT_MROH2B_C"/>
    <property type="match status" value="1"/>
</dbReference>
<evidence type="ECO:0000259" key="1">
    <source>
        <dbReference type="Pfam" id="PF23227"/>
    </source>
</evidence>
<dbReference type="PANTHER" id="PTHR23120">
    <property type="entry name" value="MAESTRO-RELATED HEAT DOMAIN-CONTAINING"/>
    <property type="match status" value="1"/>
</dbReference>
<dbReference type="Gene3D" id="1.25.10.10">
    <property type="entry name" value="Leucine-rich Repeat Variant"/>
    <property type="match status" value="1"/>
</dbReference>
<dbReference type="GO" id="GO:0005737">
    <property type="term" value="C:cytoplasm"/>
    <property type="evidence" value="ECO:0007669"/>
    <property type="project" value="TreeGrafter"/>
</dbReference>
<reference evidence="2 3" key="1">
    <citation type="submission" date="2019-09" db="EMBL/GenBank/DDBJ databases">
        <title>Bird 10,000 Genomes (B10K) Project - Family phase.</title>
        <authorList>
            <person name="Zhang G."/>
        </authorList>
    </citation>
    <scope>NUCLEOTIDE SEQUENCE [LARGE SCALE GENOMIC DNA]</scope>
    <source>
        <strain evidence="2">B10K-DU-030-41</strain>
        <tissue evidence="2">Muscle</tissue>
    </source>
</reference>
<dbReference type="PANTHER" id="PTHR23120:SF42">
    <property type="entry name" value="MAESTRO HEAT-LIKE REPEAT FAMILY MEMBER 3"/>
    <property type="match status" value="1"/>
</dbReference>
<feature type="domain" description="Maestro/Maestro-like HEAT-repeats" evidence="1">
    <location>
        <begin position="23"/>
        <end position="159"/>
    </location>
</feature>
<protein>
    <submittedName>
        <fullName evidence="2">MROH5 protein</fullName>
    </submittedName>
</protein>
<evidence type="ECO:0000313" key="3">
    <source>
        <dbReference type="Proteomes" id="UP000589485"/>
    </source>
</evidence>
<dbReference type="Proteomes" id="UP000589485">
    <property type="component" value="Unassembled WGS sequence"/>
</dbReference>
<dbReference type="OrthoDB" id="9421177at2759"/>
<feature type="non-terminal residue" evidence="2">
    <location>
        <position position="159"/>
    </location>
</feature>
<dbReference type="InterPro" id="IPR016024">
    <property type="entry name" value="ARM-type_fold"/>
</dbReference>
<sequence>LSLLCAFQVLECLDMSEYGNGVLKILSGHLQSECPEMRRLVLRGLVVLSKDPWMARRMCRLSRSLLELLWNAEGDVVVKTLSVFNNVLQHKAVQVSCFTALHLAEVLQPLFNNDNTHVQLLSIHLFREVMEFVVEKGKKPLKTYVCQSLFPLIFHWHDE</sequence>
<proteinExistence type="predicted"/>
<dbReference type="InterPro" id="IPR011989">
    <property type="entry name" value="ARM-like"/>
</dbReference>
<dbReference type="InterPro" id="IPR045206">
    <property type="entry name" value="Maestro_heat-like_prot"/>
</dbReference>
<name>A0A7K7TKU6_9TYRA</name>
<accession>A0A7K7TKU6</accession>
<keyword evidence="3" id="KW-1185">Reference proteome</keyword>
<comment type="caution">
    <text evidence="2">The sequence shown here is derived from an EMBL/GenBank/DDBJ whole genome shotgun (WGS) entry which is preliminary data.</text>
</comment>
<dbReference type="SUPFAM" id="SSF48371">
    <property type="entry name" value="ARM repeat"/>
    <property type="match status" value="1"/>
</dbReference>
<dbReference type="InterPro" id="IPR055406">
    <property type="entry name" value="HEAT_Maestro"/>
</dbReference>
<feature type="non-terminal residue" evidence="2">
    <location>
        <position position="1"/>
    </location>
</feature>
<organism evidence="2 3">
    <name type="scientific">Sapayoa aenigma</name>
    <name type="common">broad-billed sapayoa</name>
    <dbReference type="NCBI Taxonomy" id="239371"/>
    <lineage>
        <taxon>Eukaryota</taxon>
        <taxon>Metazoa</taxon>
        <taxon>Chordata</taxon>
        <taxon>Craniata</taxon>
        <taxon>Vertebrata</taxon>
        <taxon>Euteleostomi</taxon>
        <taxon>Archelosauria</taxon>
        <taxon>Archosauria</taxon>
        <taxon>Dinosauria</taxon>
        <taxon>Saurischia</taxon>
        <taxon>Theropoda</taxon>
        <taxon>Coelurosauria</taxon>
        <taxon>Aves</taxon>
        <taxon>Neognathae</taxon>
        <taxon>Neoaves</taxon>
        <taxon>Telluraves</taxon>
        <taxon>Australaves</taxon>
        <taxon>Passeriformes</taxon>
        <taxon>Tyrannidae</taxon>
        <taxon>Sapayoa</taxon>
    </lineage>
</organism>
<gene>
    <name evidence="2" type="primary">Mroh5</name>
    <name evidence="2" type="ORF">SAPAEN_R08697</name>
</gene>
<dbReference type="AlphaFoldDB" id="A0A7K7TKU6"/>